<gene>
    <name evidence="3" type="ORF">DL762_007857</name>
</gene>
<feature type="region of interest" description="Disordered" evidence="1">
    <location>
        <begin position="1"/>
        <end position="26"/>
    </location>
</feature>
<feature type="region of interest" description="Disordered" evidence="1">
    <location>
        <begin position="360"/>
        <end position="380"/>
    </location>
</feature>
<keyword evidence="4" id="KW-1185">Reference proteome</keyword>
<dbReference type="Gene3D" id="3.40.640.10">
    <property type="entry name" value="Type I PLP-dependent aspartate aminotransferase-like (Major domain)"/>
    <property type="match status" value="1"/>
</dbReference>
<dbReference type="InterPro" id="IPR015424">
    <property type="entry name" value="PyrdxlP-dep_Trfase"/>
</dbReference>
<dbReference type="InterPro" id="IPR004839">
    <property type="entry name" value="Aminotransferase_I/II_large"/>
</dbReference>
<feature type="domain" description="Aminotransferase class I/classII large" evidence="2">
    <location>
        <begin position="67"/>
        <end position="524"/>
    </location>
</feature>
<dbReference type="CDD" id="cd00609">
    <property type="entry name" value="AAT_like"/>
    <property type="match status" value="1"/>
</dbReference>
<dbReference type="PANTHER" id="PTHR42858">
    <property type="entry name" value="AMINOTRANSFERASE"/>
    <property type="match status" value="1"/>
</dbReference>
<proteinExistence type="predicted"/>
<sequence length="552" mass="58705">MVSAWQKFQPTNKQASIDQPPPATTTTATATATATATVAIVTMTPPPRRPGKQINLMRGWPAHSLLPAEALRAAAQKALSDPAVYQPGLEYGPDQGYQPLREALARWLSAFYSGADGADTSSGSNGNGNGNGRYRHAPDADRIVITGGASQSLACLLQSFTDPALTRRVWMLAPCYFLACPIFADAGFAGRMRSVPEDAEGVDLRFLERELRAVDAEAEKGGERKGFKDPGPYRKIYRHVIYCVPSFANPSGEIMSLARREGLVKLAREFDALVICDDVYDQLQWPVTSPDATAPRTTDEFPARLTKALLPRLIDIDLSLGPSPHDPSPSSPAHAFGHVVSNGSFSKLSGPGVRTGWTESSAALARGSSQTGSTRSGGAPSQLAATVLTELLSSGGLDAHVARALRPAYQRRHALLLAAVREHLAGPFGARVSEAVRVPSSSLPGKDLLVYGGYFLWISFPEGGGVPSARAIAERCLAEENLVVGAGPRFEVHGDEAAARFERGLRLCFAWEDEAALVEGVERLARVIRRMVGEGAGTGMADPGAGDVGQLE</sequence>
<protein>
    <recommendedName>
        <fullName evidence="2">Aminotransferase class I/classII large domain-containing protein</fullName>
    </recommendedName>
</protein>
<name>A0ABY0H1N9_9PEZI</name>
<dbReference type="SUPFAM" id="SSF53383">
    <property type="entry name" value="PLP-dependent transferases"/>
    <property type="match status" value="1"/>
</dbReference>
<dbReference type="InterPro" id="IPR015421">
    <property type="entry name" value="PyrdxlP-dep_Trfase_major"/>
</dbReference>
<evidence type="ECO:0000313" key="3">
    <source>
        <dbReference type="EMBL" id="RYO80063.1"/>
    </source>
</evidence>
<accession>A0ABY0H1N9</accession>
<evidence type="ECO:0000259" key="2">
    <source>
        <dbReference type="Pfam" id="PF00155"/>
    </source>
</evidence>
<dbReference type="EMBL" id="QJNS01000302">
    <property type="protein sequence ID" value="RYO80063.1"/>
    <property type="molecule type" value="Genomic_DNA"/>
</dbReference>
<dbReference type="Proteomes" id="UP000294003">
    <property type="component" value="Unassembled WGS sequence"/>
</dbReference>
<dbReference type="PANTHER" id="PTHR42858:SF1">
    <property type="entry name" value="LD15494P"/>
    <property type="match status" value="1"/>
</dbReference>
<feature type="compositionally biased region" description="Polar residues" evidence="1">
    <location>
        <begin position="1"/>
        <end position="17"/>
    </location>
</feature>
<evidence type="ECO:0000313" key="4">
    <source>
        <dbReference type="Proteomes" id="UP000294003"/>
    </source>
</evidence>
<dbReference type="Pfam" id="PF00155">
    <property type="entry name" value="Aminotran_1_2"/>
    <property type="match status" value="1"/>
</dbReference>
<reference evidence="3 4" key="1">
    <citation type="submission" date="2018-06" db="EMBL/GenBank/DDBJ databases">
        <title>Complete Genomes of Monosporascus.</title>
        <authorList>
            <person name="Robinson A.J."/>
            <person name="Natvig D.O."/>
        </authorList>
    </citation>
    <scope>NUCLEOTIDE SEQUENCE [LARGE SCALE GENOMIC DNA]</scope>
    <source>
        <strain evidence="3 4">CBS 609.92</strain>
    </source>
</reference>
<organism evidence="3 4">
    <name type="scientific">Monosporascus cannonballus</name>
    <dbReference type="NCBI Taxonomy" id="155416"/>
    <lineage>
        <taxon>Eukaryota</taxon>
        <taxon>Fungi</taxon>
        <taxon>Dikarya</taxon>
        <taxon>Ascomycota</taxon>
        <taxon>Pezizomycotina</taxon>
        <taxon>Sordariomycetes</taxon>
        <taxon>Xylariomycetidae</taxon>
        <taxon>Xylariales</taxon>
        <taxon>Xylariales incertae sedis</taxon>
        <taxon>Monosporascus</taxon>
    </lineage>
</organism>
<dbReference type="InterPro" id="IPR015422">
    <property type="entry name" value="PyrdxlP-dep_Trfase_small"/>
</dbReference>
<comment type="caution">
    <text evidence="3">The sequence shown here is derived from an EMBL/GenBank/DDBJ whole genome shotgun (WGS) entry which is preliminary data.</text>
</comment>
<evidence type="ECO:0000256" key="1">
    <source>
        <dbReference type="SAM" id="MobiDB-lite"/>
    </source>
</evidence>
<feature type="compositionally biased region" description="Low complexity" evidence="1">
    <location>
        <begin position="366"/>
        <end position="378"/>
    </location>
</feature>
<dbReference type="Gene3D" id="3.90.1150.10">
    <property type="entry name" value="Aspartate Aminotransferase, domain 1"/>
    <property type="match status" value="1"/>
</dbReference>